<evidence type="ECO:0000259" key="2">
    <source>
        <dbReference type="Pfam" id="PF00156"/>
    </source>
</evidence>
<dbReference type="PANTHER" id="PTHR47505">
    <property type="entry name" value="DNA UTILIZATION PROTEIN YHGH"/>
    <property type="match status" value="1"/>
</dbReference>
<dbReference type="Gene3D" id="3.40.50.2020">
    <property type="match status" value="1"/>
</dbReference>
<dbReference type="Proteomes" id="UP000070053">
    <property type="component" value="Unassembled WGS sequence"/>
</dbReference>
<evidence type="ECO:0000313" key="3">
    <source>
        <dbReference type="EMBL" id="KXT91396.1"/>
    </source>
</evidence>
<dbReference type="AlphaFoldDB" id="A0A139PME7"/>
<accession>A0A139PME7</accession>
<reference evidence="3 4" key="1">
    <citation type="submission" date="2016-01" db="EMBL/GenBank/DDBJ databases">
        <title>Highly variable Streptococcus oralis are common among viridans streptococci isolated from primates.</title>
        <authorList>
            <person name="Denapaite D."/>
            <person name="Rieger M."/>
            <person name="Koendgen S."/>
            <person name="Brueckner R."/>
            <person name="Ochigava I."/>
            <person name="Kappeler P."/>
            <person name="Maetz-Rensing K."/>
            <person name="Leendertz F."/>
            <person name="Hakenbeck R."/>
        </authorList>
    </citation>
    <scope>NUCLEOTIDE SEQUENCE [LARGE SCALE GENOMIC DNA]</scope>
    <source>
        <strain evidence="3 4">DD21</strain>
    </source>
</reference>
<dbReference type="Pfam" id="PF00156">
    <property type="entry name" value="Pribosyltran"/>
    <property type="match status" value="1"/>
</dbReference>
<dbReference type="CDD" id="cd06223">
    <property type="entry name" value="PRTases_typeI"/>
    <property type="match status" value="1"/>
</dbReference>
<gene>
    <name evidence="3" type="ORF">SORDD21_00819</name>
</gene>
<dbReference type="OrthoDB" id="9779910at2"/>
<dbReference type="RefSeq" id="WP_061453892.1">
    <property type="nucleotide sequence ID" value="NZ_JAKUWC010000007.1"/>
</dbReference>
<comment type="similarity">
    <text evidence="1">Belongs to the ComF/GntX family.</text>
</comment>
<dbReference type="InterPro" id="IPR029057">
    <property type="entry name" value="PRTase-like"/>
</dbReference>
<dbReference type="SUPFAM" id="SSF53271">
    <property type="entry name" value="PRTase-like"/>
    <property type="match status" value="1"/>
</dbReference>
<dbReference type="PANTHER" id="PTHR47505:SF1">
    <property type="entry name" value="DNA UTILIZATION PROTEIN YHGH"/>
    <property type="match status" value="1"/>
</dbReference>
<proteinExistence type="inferred from homology"/>
<dbReference type="EMBL" id="LQZP01000216">
    <property type="protein sequence ID" value="KXT91396.1"/>
    <property type="molecule type" value="Genomic_DNA"/>
</dbReference>
<feature type="domain" description="Phosphoribosyltransferase" evidence="2">
    <location>
        <begin position="158"/>
        <end position="219"/>
    </location>
</feature>
<evidence type="ECO:0000313" key="4">
    <source>
        <dbReference type="Proteomes" id="UP000070053"/>
    </source>
</evidence>
<protein>
    <submittedName>
        <fullName evidence="3">ComF operon protein C</fullName>
    </submittedName>
</protein>
<evidence type="ECO:0000256" key="1">
    <source>
        <dbReference type="ARBA" id="ARBA00008007"/>
    </source>
</evidence>
<dbReference type="InterPro" id="IPR051910">
    <property type="entry name" value="ComF/GntX_DNA_util-trans"/>
</dbReference>
<sequence length="220" mass="25223">MNCLLCGQTTKSNLTFSHLFLLKNEQNYLCSACASSFEKIGENYCPSCMKTGMSTQCQDCKFWCKEGIEVNHKAIFIYNQAMKDFFSRYKFDGDFLLRKVFASVLANELKKYRDYEFVVIPLSPERLLERGFNQVEGLVEAAGFSFQDLLGKREEKASSSKNRSERLATEIPFYIKTEAPLPKKILVIDDIYTTGATINRVKRIFEEAGVLEVKTFSLVR</sequence>
<organism evidence="3 4">
    <name type="scientific">Streptococcus oralis</name>
    <dbReference type="NCBI Taxonomy" id="1303"/>
    <lineage>
        <taxon>Bacteria</taxon>
        <taxon>Bacillati</taxon>
        <taxon>Bacillota</taxon>
        <taxon>Bacilli</taxon>
        <taxon>Lactobacillales</taxon>
        <taxon>Streptococcaceae</taxon>
        <taxon>Streptococcus</taxon>
    </lineage>
</organism>
<dbReference type="PATRIC" id="fig|1303.81.peg.1014"/>
<comment type="caution">
    <text evidence="3">The sequence shown here is derived from an EMBL/GenBank/DDBJ whole genome shotgun (WGS) entry which is preliminary data.</text>
</comment>
<name>A0A139PME7_STROR</name>
<dbReference type="InterPro" id="IPR000836">
    <property type="entry name" value="PRTase_dom"/>
</dbReference>